<evidence type="ECO:0000313" key="2">
    <source>
        <dbReference type="Proteomes" id="UP000239709"/>
    </source>
</evidence>
<dbReference type="KEGG" id="otk:C6570_07630"/>
<dbReference type="Proteomes" id="UP000239709">
    <property type="component" value="Chromosome"/>
</dbReference>
<proteinExistence type="predicted"/>
<keyword evidence="2" id="KW-1185">Reference proteome</keyword>
<protein>
    <recommendedName>
        <fullName evidence="3">Roadblock/LAMTOR2 domain-containing protein</fullName>
    </recommendedName>
</protein>
<sequence>MKEKRLQDAVEAMAAMPGLEGCALVEIEAGMVWHHAGHIEGVQTFAEAASDYWRLYTRLSDQFKDLGDLRASVMMHSHGRLTLLPCGTGMLLVTLTRQKSEIDWALWQEKTRELALLVNEL</sequence>
<name>A0A2S0ME36_9BURK</name>
<organism evidence="1 2">
    <name type="scientific">Ottowia oryzae</name>
    <dbReference type="NCBI Taxonomy" id="2109914"/>
    <lineage>
        <taxon>Bacteria</taxon>
        <taxon>Pseudomonadati</taxon>
        <taxon>Pseudomonadota</taxon>
        <taxon>Betaproteobacteria</taxon>
        <taxon>Burkholderiales</taxon>
        <taxon>Comamonadaceae</taxon>
        <taxon>Ottowia</taxon>
    </lineage>
</organism>
<dbReference type="SUPFAM" id="SSF103196">
    <property type="entry name" value="Roadblock/LC7 domain"/>
    <property type="match status" value="1"/>
</dbReference>
<dbReference type="OrthoDB" id="8909501at2"/>
<dbReference type="Gene3D" id="3.30.450.30">
    <property type="entry name" value="Dynein light chain 2a, cytoplasmic"/>
    <property type="match status" value="1"/>
</dbReference>
<dbReference type="RefSeq" id="WP_106702683.1">
    <property type="nucleotide sequence ID" value="NZ_CP027666.1"/>
</dbReference>
<dbReference type="AlphaFoldDB" id="A0A2S0ME36"/>
<accession>A0A2S0ME36</accession>
<dbReference type="EMBL" id="CP027666">
    <property type="protein sequence ID" value="AVO34128.1"/>
    <property type="molecule type" value="Genomic_DNA"/>
</dbReference>
<gene>
    <name evidence="1" type="ORF">C6570_07630</name>
</gene>
<evidence type="ECO:0008006" key="3">
    <source>
        <dbReference type="Google" id="ProtNLM"/>
    </source>
</evidence>
<evidence type="ECO:0000313" key="1">
    <source>
        <dbReference type="EMBL" id="AVO34128.1"/>
    </source>
</evidence>
<reference evidence="1 2" key="1">
    <citation type="submission" date="2018-03" db="EMBL/GenBank/DDBJ databases">
        <title>Genome sequencing of Ottowia sp.</title>
        <authorList>
            <person name="Kim S.-J."/>
            <person name="Heo J."/>
            <person name="Kwon S.-W."/>
        </authorList>
    </citation>
    <scope>NUCLEOTIDE SEQUENCE [LARGE SCALE GENOMIC DNA]</scope>
    <source>
        <strain evidence="1 2">KADR8-3</strain>
    </source>
</reference>